<dbReference type="Pfam" id="PF08401">
    <property type="entry name" value="ArdcN"/>
    <property type="match status" value="1"/>
</dbReference>
<dbReference type="InterPro" id="IPR013610">
    <property type="entry name" value="ArdC_N"/>
</dbReference>
<proteinExistence type="predicted"/>
<keyword evidence="4" id="KW-1185">Reference proteome</keyword>
<dbReference type="Pfam" id="PF18818">
    <property type="entry name" value="MPTase-PolyVal"/>
    <property type="match status" value="1"/>
</dbReference>
<dbReference type="AlphaFoldDB" id="A0A328ANI6"/>
<evidence type="ECO:0000313" key="3">
    <source>
        <dbReference type="EMBL" id="RAK55905.1"/>
    </source>
</evidence>
<dbReference type="InterPro" id="IPR041459">
    <property type="entry name" value="MPTase-PolyVal"/>
</dbReference>
<accession>A0A328ANI6</accession>
<dbReference type="RefSeq" id="WP_111529653.1">
    <property type="nucleotide sequence ID" value="NZ_JBHRSG010000003.1"/>
</dbReference>
<feature type="domain" description="N-terminal" evidence="1">
    <location>
        <begin position="11"/>
        <end position="130"/>
    </location>
</feature>
<dbReference type="OrthoDB" id="9792687at2"/>
<protein>
    <submittedName>
        <fullName evidence="3">Antirestriction protein</fullName>
    </submittedName>
</protein>
<organism evidence="3 4">
    <name type="scientific">Phenylobacterium soli</name>
    <dbReference type="NCBI Taxonomy" id="2170551"/>
    <lineage>
        <taxon>Bacteria</taxon>
        <taxon>Pseudomonadati</taxon>
        <taxon>Pseudomonadota</taxon>
        <taxon>Alphaproteobacteria</taxon>
        <taxon>Caulobacterales</taxon>
        <taxon>Caulobacteraceae</taxon>
        <taxon>Phenylobacterium</taxon>
    </lineage>
</organism>
<evidence type="ECO:0000259" key="2">
    <source>
        <dbReference type="Pfam" id="PF18818"/>
    </source>
</evidence>
<evidence type="ECO:0000259" key="1">
    <source>
        <dbReference type="Pfam" id="PF08401"/>
    </source>
</evidence>
<comment type="caution">
    <text evidence="3">The sequence shown here is derived from an EMBL/GenBank/DDBJ whole genome shotgun (WGS) entry which is preliminary data.</text>
</comment>
<dbReference type="EMBL" id="QFYQ01000001">
    <property type="protein sequence ID" value="RAK55905.1"/>
    <property type="molecule type" value="Genomic_DNA"/>
</dbReference>
<sequence>MSRPNETSRPDLYARVTDAIVAELERGVRPWTQPWSAEHLAGRISRPLRSSGEAYSGINIILLWAEASTRGYTAPIWMTFRQALTLGAHVRKGERGAPVVYANRIKRTDTGDDGHDVEREIPFLKAYTVFNVEQIDGLPPHFYAVAEPQLDPQARIAHADDFFAALGADIRHGGNSAYYAAGPDYVQVPPFETFVDPEAYYATLAHECTHWTKHPTRLDRDFGRKRWGDEGYAREELVAELGAAFLCADLGLELTPREDHAAYIESWLEVLKSDRRFIFSAAAHAQRAADFLHGRQPVQQEHAA</sequence>
<dbReference type="InterPro" id="IPR017113">
    <property type="entry name" value="Antirestriction_ArdC"/>
</dbReference>
<dbReference type="GO" id="GO:0003697">
    <property type="term" value="F:single-stranded DNA binding"/>
    <property type="evidence" value="ECO:0007669"/>
    <property type="project" value="InterPro"/>
</dbReference>
<reference evidence="4" key="1">
    <citation type="submission" date="2018-05" db="EMBL/GenBank/DDBJ databases">
        <authorList>
            <person name="Li X."/>
        </authorList>
    </citation>
    <scope>NUCLEOTIDE SEQUENCE [LARGE SCALE GENOMIC DNA]</scope>
    <source>
        <strain evidence="4">LX32</strain>
    </source>
</reference>
<gene>
    <name evidence="3" type="ORF">DJ017_16015</name>
</gene>
<dbReference type="Proteomes" id="UP000249254">
    <property type="component" value="Unassembled WGS sequence"/>
</dbReference>
<name>A0A328ANI6_9CAUL</name>
<feature type="domain" description="Polyvalent protein metallopeptidase" evidence="2">
    <location>
        <begin position="158"/>
        <end position="284"/>
    </location>
</feature>
<evidence type="ECO:0000313" key="4">
    <source>
        <dbReference type="Proteomes" id="UP000249254"/>
    </source>
</evidence>
<dbReference type="PIRSF" id="PIRSF037112">
    <property type="entry name" value="Antirestriction_ArdC"/>
    <property type="match status" value="1"/>
</dbReference>